<dbReference type="PATRIC" id="fig|272123.3.peg.2332"/>
<evidence type="ECO:0000313" key="1">
    <source>
        <dbReference type="EMBL" id="AFZ57609.1"/>
    </source>
</evidence>
<dbReference type="KEGG" id="acy:Anacy_2140"/>
<protein>
    <submittedName>
        <fullName evidence="1">Uncharacterized protein</fullName>
    </submittedName>
</protein>
<keyword evidence="2" id="KW-1185">Reference proteome</keyword>
<accession>K9ZFT5</accession>
<name>K9ZFT5_ANACC</name>
<sequence length="152" mass="17513">MSNLNENVNNMDMLEEIRRRATQPTVPTRQDVLLQTQPITPDTQIEENATVNNQGSELKQLEEKLASFPEISPRIPVRLEVPIKEELDKLCAQEKITIETLLEAFYITCKDKDTVMKQVLKEAKKRLRNRKEAGNIRSSITRLANLTKKQKV</sequence>
<dbReference type="EMBL" id="CP003659">
    <property type="protein sequence ID" value="AFZ57609.1"/>
    <property type="molecule type" value="Genomic_DNA"/>
</dbReference>
<gene>
    <name evidence="1" type="ordered locus">Anacy_2140</name>
</gene>
<dbReference type="HOGENOM" id="CLU_1824480_0_0_3"/>
<dbReference type="OrthoDB" id="486267at2"/>
<dbReference type="CDD" id="cd21138">
    <property type="entry name" value="McdB-like"/>
    <property type="match status" value="1"/>
</dbReference>
<dbReference type="InterPro" id="IPR049816">
    <property type="entry name" value="McdB"/>
</dbReference>
<dbReference type="AlphaFoldDB" id="K9ZFT5"/>
<dbReference type="eggNOG" id="ENOG5031CEB">
    <property type="taxonomic scope" value="Bacteria"/>
</dbReference>
<organism evidence="1 2">
    <name type="scientific">Anabaena cylindrica (strain ATCC 27899 / PCC 7122)</name>
    <dbReference type="NCBI Taxonomy" id="272123"/>
    <lineage>
        <taxon>Bacteria</taxon>
        <taxon>Bacillati</taxon>
        <taxon>Cyanobacteriota</taxon>
        <taxon>Cyanophyceae</taxon>
        <taxon>Nostocales</taxon>
        <taxon>Nostocaceae</taxon>
        <taxon>Anabaena</taxon>
    </lineage>
</organism>
<proteinExistence type="predicted"/>
<evidence type="ECO:0000313" key="2">
    <source>
        <dbReference type="Proteomes" id="UP000010474"/>
    </source>
</evidence>
<dbReference type="RefSeq" id="WP_015214251.1">
    <property type="nucleotide sequence ID" value="NC_019771.1"/>
</dbReference>
<dbReference type="Proteomes" id="UP000010474">
    <property type="component" value="Chromosome"/>
</dbReference>
<dbReference type="Pfam" id="PF26392">
    <property type="entry name" value="McdB"/>
    <property type="match status" value="1"/>
</dbReference>
<reference evidence="2" key="1">
    <citation type="journal article" date="2013" name="Proc. Natl. Acad. Sci. U.S.A.">
        <title>Improving the coverage of the cyanobacterial phylum using diversity-driven genome sequencing.</title>
        <authorList>
            <person name="Shih P.M."/>
            <person name="Wu D."/>
            <person name="Latifi A."/>
            <person name="Axen S.D."/>
            <person name="Fewer D.P."/>
            <person name="Talla E."/>
            <person name="Calteau A."/>
            <person name="Cai F."/>
            <person name="Tandeau de Marsac N."/>
            <person name="Rippka R."/>
            <person name="Herdman M."/>
            <person name="Sivonen K."/>
            <person name="Coursin T."/>
            <person name="Laurent T."/>
            <person name="Goodwin L."/>
            <person name="Nolan M."/>
            <person name="Davenport K.W."/>
            <person name="Han C.S."/>
            <person name="Rubin E.M."/>
            <person name="Eisen J.A."/>
            <person name="Woyke T."/>
            <person name="Gugger M."/>
            <person name="Kerfeld C.A."/>
        </authorList>
    </citation>
    <scope>NUCLEOTIDE SEQUENCE [LARGE SCALE GENOMIC DNA]</scope>
    <source>
        <strain evidence="2">ATCC 27899 / PCC 7122</strain>
    </source>
</reference>